<dbReference type="Proteomes" id="UP001555826">
    <property type="component" value="Unassembled WGS sequence"/>
</dbReference>
<dbReference type="Gene3D" id="3.30.70.270">
    <property type="match status" value="1"/>
</dbReference>
<keyword evidence="1" id="KW-0812">Transmembrane</keyword>
<dbReference type="Pfam" id="PF00990">
    <property type="entry name" value="GGDEF"/>
    <property type="match status" value="1"/>
</dbReference>
<protein>
    <submittedName>
        <fullName evidence="3">GGDEF domain-containing protein</fullName>
    </submittedName>
</protein>
<dbReference type="PROSITE" id="PS50887">
    <property type="entry name" value="GGDEF"/>
    <property type="match status" value="1"/>
</dbReference>
<dbReference type="InterPro" id="IPR043128">
    <property type="entry name" value="Rev_trsase/Diguanyl_cyclase"/>
</dbReference>
<dbReference type="InterPro" id="IPR050469">
    <property type="entry name" value="Diguanylate_Cyclase"/>
</dbReference>
<dbReference type="InterPro" id="IPR029787">
    <property type="entry name" value="Nucleotide_cyclase"/>
</dbReference>
<dbReference type="PANTHER" id="PTHR45138:SF9">
    <property type="entry name" value="DIGUANYLATE CYCLASE DGCM-RELATED"/>
    <property type="match status" value="1"/>
</dbReference>
<organism evidence="3 4">
    <name type="scientific">Kineococcus endophyticus</name>
    <dbReference type="NCBI Taxonomy" id="1181883"/>
    <lineage>
        <taxon>Bacteria</taxon>
        <taxon>Bacillati</taxon>
        <taxon>Actinomycetota</taxon>
        <taxon>Actinomycetes</taxon>
        <taxon>Kineosporiales</taxon>
        <taxon>Kineosporiaceae</taxon>
        <taxon>Kineococcus</taxon>
    </lineage>
</organism>
<reference evidence="3 4" key="1">
    <citation type="submission" date="2024-07" db="EMBL/GenBank/DDBJ databases">
        <authorList>
            <person name="Thanompreechachai J."/>
            <person name="Duangmal K."/>
        </authorList>
    </citation>
    <scope>NUCLEOTIDE SEQUENCE [LARGE SCALE GENOMIC DNA]</scope>
    <source>
        <strain evidence="3 4">KCTC 19886</strain>
    </source>
</reference>
<evidence type="ECO:0000256" key="1">
    <source>
        <dbReference type="SAM" id="Phobius"/>
    </source>
</evidence>
<feature type="transmembrane region" description="Helical" evidence="1">
    <location>
        <begin position="262"/>
        <end position="282"/>
    </location>
</feature>
<keyword evidence="1" id="KW-1133">Transmembrane helix</keyword>
<dbReference type="RefSeq" id="WP_367640925.1">
    <property type="nucleotide sequence ID" value="NZ_JBFNQN010000019.1"/>
</dbReference>
<proteinExistence type="predicted"/>
<accession>A0ABV3PDF6</accession>
<gene>
    <name evidence="3" type="ORF">AB1207_22565</name>
</gene>
<feature type="transmembrane region" description="Helical" evidence="1">
    <location>
        <begin position="190"/>
        <end position="212"/>
    </location>
</feature>
<name>A0ABV3PDF6_9ACTN</name>
<feature type="transmembrane region" description="Helical" evidence="1">
    <location>
        <begin position="35"/>
        <end position="54"/>
    </location>
</feature>
<feature type="transmembrane region" description="Helical" evidence="1">
    <location>
        <begin position="61"/>
        <end position="83"/>
    </location>
</feature>
<feature type="transmembrane region" description="Helical" evidence="1">
    <location>
        <begin position="127"/>
        <end position="145"/>
    </location>
</feature>
<sequence length="514" mass="53370">MSHVPRRPPLWAGYLLLGGAVAVACLLTSGTLHDALLAAVSCSCAVAIAVGVRVHRPVQPGAWWAMAAGMACWGVGDVSYVLVYDVGGSQAYPAPPDVAYLLAYPLLGLSLLALARKARPGRDVEGVIDATILAVGAGLLSWVFLLAPALQTLSDDLLGGAVSAAYPVADVFVLAMLVRLTSAAGARSPSFVMLCAAAVSMLVADASYQLAYAAVGYDGSALDPAWLVGYLLWGACALHPSMRRLSDPGPGTGRGELGGGRLLLLAGASLLAPATLTLQLLLQRHPSSWAVAITSAVLFLLVVARMWTLLRRLRVQAEQLSALARTDPLTGLLNRRSGDAVLQRMLSRCAQEGSDLVVVLLDLDHFKAFNDTHGHPAGDRLLVGAARAWGEVLAGTGAQLARWGGEEFLVVLAGVDRPAVEALLDRMRDVVPEGRTFSAGAARRDPGAGGDVATLVATADEALYAAKAAGRDRTCWAPDPVATAVAPDAAPAVPLVPAVPARQVRRSAEPAQRS</sequence>
<dbReference type="SMART" id="SM00267">
    <property type="entry name" value="GGDEF"/>
    <property type="match status" value="1"/>
</dbReference>
<dbReference type="PROSITE" id="PS51257">
    <property type="entry name" value="PROKAR_LIPOPROTEIN"/>
    <property type="match status" value="1"/>
</dbReference>
<dbReference type="CDD" id="cd01949">
    <property type="entry name" value="GGDEF"/>
    <property type="match status" value="1"/>
</dbReference>
<evidence type="ECO:0000313" key="4">
    <source>
        <dbReference type="Proteomes" id="UP001555826"/>
    </source>
</evidence>
<evidence type="ECO:0000259" key="2">
    <source>
        <dbReference type="PROSITE" id="PS50887"/>
    </source>
</evidence>
<keyword evidence="4" id="KW-1185">Reference proteome</keyword>
<comment type="caution">
    <text evidence="3">The sequence shown here is derived from an EMBL/GenBank/DDBJ whole genome shotgun (WGS) entry which is preliminary data.</text>
</comment>
<dbReference type="NCBIfam" id="TIGR00254">
    <property type="entry name" value="GGDEF"/>
    <property type="match status" value="1"/>
</dbReference>
<keyword evidence="1" id="KW-0472">Membrane</keyword>
<dbReference type="SUPFAM" id="SSF55073">
    <property type="entry name" value="Nucleotide cyclase"/>
    <property type="match status" value="1"/>
</dbReference>
<dbReference type="EMBL" id="JBFNQN010000019">
    <property type="protein sequence ID" value="MEW9267535.1"/>
    <property type="molecule type" value="Genomic_DNA"/>
</dbReference>
<feature type="transmembrane region" description="Helical" evidence="1">
    <location>
        <begin position="12"/>
        <end position="29"/>
    </location>
</feature>
<feature type="transmembrane region" description="Helical" evidence="1">
    <location>
        <begin position="288"/>
        <end position="307"/>
    </location>
</feature>
<evidence type="ECO:0000313" key="3">
    <source>
        <dbReference type="EMBL" id="MEW9267535.1"/>
    </source>
</evidence>
<dbReference type="PANTHER" id="PTHR45138">
    <property type="entry name" value="REGULATORY COMPONENTS OF SENSORY TRANSDUCTION SYSTEM"/>
    <property type="match status" value="1"/>
</dbReference>
<feature type="domain" description="GGDEF" evidence="2">
    <location>
        <begin position="354"/>
        <end position="479"/>
    </location>
</feature>
<feature type="transmembrane region" description="Helical" evidence="1">
    <location>
        <begin position="157"/>
        <end position="178"/>
    </location>
</feature>
<feature type="transmembrane region" description="Helical" evidence="1">
    <location>
        <begin position="98"/>
        <end position="115"/>
    </location>
</feature>
<dbReference type="InterPro" id="IPR000160">
    <property type="entry name" value="GGDEF_dom"/>
</dbReference>